<protein>
    <recommendedName>
        <fullName evidence="2">YtkA-like domain-containing protein</fullName>
    </recommendedName>
</protein>
<sequence>MQGNHRQWIFRLWGLLSAPGQNPLCRTTKQNPHNQTVETFSSSPVSSDRMQPPRRLILALTVLFTILISQPAVANGGQVRVANHPIGPYEVTVFTSPVPLQTGTVDVSVLLQRREDKAIVENAEIILTITPLNGGSSQKYPVTREQATNKLYYAAEFSIDQPGAYRIELAVRAPEGAGSVAFDVTVERATSSLWRSWWLWGAVAVTTIPLLWWLFGGGSRNTRTTSSTQARKGRP</sequence>
<comment type="caution">
    <text evidence="1">The sequence shown here is derived from an EMBL/GenBank/DDBJ whole genome shotgun (WGS) entry which is preliminary data.</text>
</comment>
<reference evidence="1" key="1">
    <citation type="journal article" date="2020" name="mSystems">
        <title>Genome- and Community-Level Interaction Insights into Carbon Utilization and Element Cycling Functions of Hydrothermarchaeota in Hydrothermal Sediment.</title>
        <authorList>
            <person name="Zhou Z."/>
            <person name="Liu Y."/>
            <person name="Xu W."/>
            <person name="Pan J."/>
            <person name="Luo Z.H."/>
            <person name="Li M."/>
        </authorList>
    </citation>
    <scope>NUCLEOTIDE SEQUENCE [LARGE SCALE GENOMIC DNA]</scope>
    <source>
        <strain evidence="1">SpSt-222</strain>
    </source>
</reference>
<evidence type="ECO:0008006" key="2">
    <source>
        <dbReference type="Google" id="ProtNLM"/>
    </source>
</evidence>
<proteinExistence type="predicted"/>
<evidence type="ECO:0000313" key="1">
    <source>
        <dbReference type="EMBL" id="HEF65935.1"/>
    </source>
</evidence>
<gene>
    <name evidence="1" type="ORF">ENP47_10105</name>
</gene>
<organism evidence="1">
    <name type="scientific">Thermomicrobium roseum</name>
    <dbReference type="NCBI Taxonomy" id="500"/>
    <lineage>
        <taxon>Bacteria</taxon>
        <taxon>Pseudomonadati</taxon>
        <taxon>Thermomicrobiota</taxon>
        <taxon>Thermomicrobia</taxon>
        <taxon>Thermomicrobiales</taxon>
        <taxon>Thermomicrobiaceae</taxon>
        <taxon>Thermomicrobium</taxon>
    </lineage>
</organism>
<accession>A0A7C1FSI3</accession>
<dbReference type="AlphaFoldDB" id="A0A7C1FSI3"/>
<name>A0A7C1FSI3_THERO</name>
<dbReference type="EMBL" id="DSJL01000011">
    <property type="protein sequence ID" value="HEF65935.1"/>
    <property type="molecule type" value="Genomic_DNA"/>
</dbReference>